<gene>
    <name evidence="3" type="ORF">PHLGIDRAFT_17063</name>
</gene>
<dbReference type="AlphaFoldDB" id="A0A0C3S254"/>
<dbReference type="OrthoDB" id="2744543at2759"/>
<feature type="region of interest" description="Disordered" evidence="1">
    <location>
        <begin position="578"/>
        <end position="621"/>
    </location>
</feature>
<evidence type="ECO:0000256" key="1">
    <source>
        <dbReference type="SAM" id="MobiDB-lite"/>
    </source>
</evidence>
<dbReference type="EMBL" id="KN840754">
    <property type="protein sequence ID" value="KIP01650.1"/>
    <property type="molecule type" value="Genomic_DNA"/>
</dbReference>
<evidence type="ECO:0000256" key="2">
    <source>
        <dbReference type="SAM" id="SignalP"/>
    </source>
</evidence>
<feature type="non-terminal residue" evidence="3">
    <location>
        <position position="639"/>
    </location>
</feature>
<feature type="chain" id="PRO_5002181181" evidence="2">
    <location>
        <begin position="20"/>
        <end position="639"/>
    </location>
</feature>
<organism evidence="3 4">
    <name type="scientific">Phlebiopsis gigantea (strain 11061_1 CR5-6)</name>
    <name type="common">White-rot fungus</name>
    <name type="synonym">Peniophora gigantea</name>
    <dbReference type="NCBI Taxonomy" id="745531"/>
    <lineage>
        <taxon>Eukaryota</taxon>
        <taxon>Fungi</taxon>
        <taxon>Dikarya</taxon>
        <taxon>Basidiomycota</taxon>
        <taxon>Agaricomycotina</taxon>
        <taxon>Agaricomycetes</taxon>
        <taxon>Polyporales</taxon>
        <taxon>Phanerochaetaceae</taxon>
        <taxon>Phlebiopsis</taxon>
    </lineage>
</organism>
<feature type="compositionally biased region" description="Basic and acidic residues" evidence="1">
    <location>
        <begin position="611"/>
        <end position="621"/>
    </location>
</feature>
<name>A0A0C3S254_PHLG1</name>
<feature type="region of interest" description="Disordered" evidence="1">
    <location>
        <begin position="537"/>
        <end position="560"/>
    </location>
</feature>
<sequence length="639" mass="69553">MQLSILLVAVVAVVASAAANPIAAPVPTIAIGPAIRAGQSASRPLFCDHRQSPIRGSQFVARCNEEDQSHAVNLIAAAVSSLIKQGQNARLETPLDPPCAAAEDAEDEPSAPYCGEGNTNRRGLLRVACAHVRHLTMLLAWGQPTYALLGYPPQHRPDDLANDDDVYSRAEHGALSAEPVVPAPMRYRDIPAAFDSMEQAIAADPLDIYMTDTPADALGVRTFLGSSNVANRAFYASLGFKIVYTIPIGAENPTWDAKPVLVDLMVREVGGGKLIWGEKAQDTGAKDAVVVARPGGRLDLAEKMDRVTVLFVVNRHLLLLMTILRVVPPTPPEIAVFASGHLPGVLRAAGVCVMEPKYVPVRAHTAPQSGSSGHQLHLDQHDYVVDTPERLGAPFYERTTNDPTPPVVDARSQPTVFRPKMQWHAHRGYRPLLQTRSEWGLTWVKTFRSVRQAMKLKITVNMAWRLSRDVVRDGLFLVCRNYQRQSIHVLTRSAGQRLAGTQLIVTWISGVVQSEAASLVPVTTPILISRSACAEPASPRAHAAAARERGDEEHGQVGGSFAATGRALSFDLHRKQLRMEPDPAQRKPARRAQPRHRVLRLPHEALGPARTHADAAAEPDPHKPLREALLRVLRVAARA</sequence>
<dbReference type="HOGENOM" id="CLU_428725_0_0_1"/>
<feature type="compositionally biased region" description="Basic and acidic residues" evidence="1">
    <location>
        <begin position="545"/>
        <end position="555"/>
    </location>
</feature>
<proteinExistence type="predicted"/>
<accession>A0A0C3S254</accession>
<evidence type="ECO:0000313" key="4">
    <source>
        <dbReference type="Proteomes" id="UP000053257"/>
    </source>
</evidence>
<keyword evidence="4" id="KW-1185">Reference proteome</keyword>
<protein>
    <submittedName>
        <fullName evidence="3">Uncharacterized protein</fullName>
    </submittedName>
</protein>
<evidence type="ECO:0000313" key="3">
    <source>
        <dbReference type="EMBL" id="KIP01650.1"/>
    </source>
</evidence>
<keyword evidence="2" id="KW-0732">Signal</keyword>
<feature type="compositionally biased region" description="Basic residues" evidence="1">
    <location>
        <begin position="587"/>
        <end position="600"/>
    </location>
</feature>
<feature type="signal peptide" evidence="2">
    <location>
        <begin position="1"/>
        <end position="19"/>
    </location>
</feature>
<dbReference type="Proteomes" id="UP000053257">
    <property type="component" value="Unassembled WGS sequence"/>
</dbReference>
<reference evidence="3 4" key="1">
    <citation type="journal article" date="2014" name="PLoS Genet.">
        <title>Analysis of the Phlebiopsis gigantea genome, transcriptome and secretome provides insight into its pioneer colonization strategies of wood.</title>
        <authorList>
            <person name="Hori C."/>
            <person name="Ishida T."/>
            <person name="Igarashi K."/>
            <person name="Samejima M."/>
            <person name="Suzuki H."/>
            <person name="Master E."/>
            <person name="Ferreira P."/>
            <person name="Ruiz-Duenas F.J."/>
            <person name="Held B."/>
            <person name="Canessa P."/>
            <person name="Larrondo L.F."/>
            <person name="Schmoll M."/>
            <person name="Druzhinina I.S."/>
            <person name="Kubicek C.P."/>
            <person name="Gaskell J.A."/>
            <person name="Kersten P."/>
            <person name="St John F."/>
            <person name="Glasner J."/>
            <person name="Sabat G."/>
            <person name="Splinter BonDurant S."/>
            <person name="Syed K."/>
            <person name="Yadav J."/>
            <person name="Mgbeahuruike A.C."/>
            <person name="Kovalchuk A."/>
            <person name="Asiegbu F.O."/>
            <person name="Lackner G."/>
            <person name="Hoffmeister D."/>
            <person name="Rencoret J."/>
            <person name="Gutierrez A."/>
            <person name="Sun H."/>
            <person name="Lindquist E."/>
            <person name="Barry K."/>
            <person name="Riley R."/>
            <person name="Grigoriev I.V."/>
            <person name="Henrissat B."/>
            <person name="Kues U."/>
            <person name="Berka R.M."/>
            <person name="Martinez A.T."/>
            <person name="Covert S.F."/>
            <person name="Blanchette R.A."/>
            <person name="Cullen D."/>
        </authorList>
    </citation>
    <scope>NUCLEOTIDE SEQUENCE [LARGE SCALE GENOMIC DNA]</scope>
    <source>
        <strain evidence="3 4">11061_1 CR5-6</strain>
    </source>
</reference>